<gene>
    <name evidence="1" type="ORF">E4S40_15315</name>
</gene>
<proteinExistence type="predicted"/>
<evidence type="ECO:0000313" key="2">
    <source>
        <dbReference type="Proteomes" id="UP000297647"/>
    </source>
</evidence>
<sequence>MAAFILMAPSCTDESDPTFTDYSGKFKVLTNSIGNFKLKFKDISENGLNYRLSNDQTQQLILAPVDGGGELSQADRNHILSTVDNLNSLVATLENYNLEPIYNLQGAPSNGLLVEFNTNELLNVMAPAVHEAKNYLKRKGFSELEIDEMISHEGGAELDLIPLVSTMANVERSNFTSFHFSDILITPALAITSQDVFNCGMAAIGADILWALGSSNASKWSKKAIKKAFGVVAKRALGPIGVAIAVVSFSTCLAAVS</sequence>
<comment type="caution">
    <text evidence="1">The sequence shown here is derived from an EMBL/GenBank/DDBJ whole genome shotgun (WGS) entry which is preliminary data.</text>
</comment>
<keyword evidence="2" id="KW-1185">Reference proteome</keyword>
<reference evidence="1 2" key="1">
    <citation type="submission" date="2019-03" db="EMBL/GenBank/DDBJ databases">
        <title>Algoriphagus sp. nov, a new strain isolated from root system soil of mangrove plant Kandelia.</title>
        <authorList>
            <person name="Yin Q."/>
            <person name="Wang K."/>
            <person name="Song Z."/>
        </authorList>
    </citation>
    <scope>NUCLEOTIDE SEQUENCE [LARGE SCALE GENOMIC DNA]</scope>
    <source>
        <strain evidence="1 2">XY-J91</strain>
    </source>
</reference>
<dbReference type="OrthoDB" id="1435947at2"/>
<dbReference type="RefSeq" id="WP_135076101.1">
    <property type="nucleotide sequence ID" value="NZ_SPSB01000004.1"/>
</dbReference>
<organism evidence="1 2">
    <name type="scientific">Algoriphagus kandeliae</name>
    <dbReference type="NCBI Taxonomy" id="2562278"/>
    <lineage>
        <taxon>Bacteria</taxon>
        <taxon>Pseudomonadati</taxon>
        <taxon>Bacteroidota</taxon>
        <taxon>Cytophagia</taxon>
        <taxon>Cytophagales</taxon>
        <taxon>Cyclobacteriaceae</taxon>
        <taxon>Algoriphagus</taxon>
    </lineage>
</organism>
<name>A0A4Y9QMY9_9BACT</name>
<dbReference type="AlphaFoldDB" id="A0A4Y9QMY9"/>
<protein>
    <submittedName>
        <fullName evidence="1">Uncharacterized protein</fullName>
    </submittedName>
</protein>
<dbReference type="Proteomes" id="UP000297647">
    <property type="component" value="Unassembled WGS sequence"/>
</dbReference>
<evidence type="ECO:0000313" key="1">
    <source>
        <dbReference type="EMBL" id="TFV93610.1"/>
    </source>
</evidence>
<accession>A0A4Y9QMY9</accession>
<dbReference type="EMBL" id="SPSB01000004">
    <property type="protein sequence ID" value="TFV93610.1"/>
    <property type="molecule type" value="Genomic_DNA"/>
</dbReference>